<dbReference type="EMBL" id="JAPDRQ010000172">
    <property type="protein sequence ID" value="KAJ9652995.1"/>
    <property type="molecule type" value="Genomic_DNA"/>
</dbReference>
<name>A0ACC2ZZ48_9EURO</name>
<gene>
    <name evidence="1" type="ORF">H2198_007775</name>
</gene>
<proteinExistence type="predicted"/>
<organism evidence="1 2">
    <name type="scientific">Neophaeococcomyces mojaviensis</name>
    <dbReference type="NCBI Taxonomy" id="3383035"/>
    <lineage>
        <taxon>Eukaryota</taxon>
        <taxon>Fungi</taxon>
        <taxon>Dikarya</taxon>
        <taxon>Ascomycota</taxon>
        <taxon>Pezizomycotina</taxon>
        <taxon>Eurotiomycetes</taxon>
        <taxon>Chaetothyriomycetidae</taxon>
        <taxon>Chaetothyriales</taxon>
        <taxon>Chaetothyriales incertae sedis</taxon>
        <taxon>Neophaeococcomyces</taxon>
    </lineage>
</organism>
<keyword evidence="2" id="KW-1185">Reference proteome</keyword>
<sequence>MATSKLYDTLIIGSGPGGLSTALGLGRQNRTCLVVSHNLFRNDGIEASHGVLGHDHIHPRTIWAKGQEQIKRYGNTSYVEAEIVLAEKQKISQWNGREGFMIKSKDSRSWTGKTMVLATGVRDLLPNLNGYRENWPRNIYQCLFCDGWERRHDQKAVLAIPEFNMQCAKMASMALGLDIERNNHGSAKVTILTNGPFNSEAVDSTLAKQARALAARGVKIDQRKIVNLENAEPGKEGVHVHFEDDNQSIERVFFGFIVHKPETALNAEHLIQQLGIETEQGMWGAVMKTQAPMQATNVPGVFAAGDSGNLMTHVTTAMTSGIGAASGIVHYLNELDDEVALVEVGYGRA</sequence>
<accession>A0ACC2ZZ48</accession>
<evidence type="ECO:0000313" key="2">
    <source>
        <dbReference type="Proteomes" id="UP001172386"/>
    </source>
</evidence>
<reference evidence="1" key="1">
    <citation type="submission" date="2022-10" db="EMBL/GenBank/DDBJ databases">
        <title>Culturing micro-colonial fungi from biological soil crusts in the Mojave desert and describing Neophaeococcomyces mojavensis, and introducing the new genera and species Taxawa tesnikishii.</title>
        <authorList>
            <person name="Kurbessoian T."/>
            <person name="Stajich J.E."/>
        </authorList>
    </citation>
    <scope>NUCLEOTIDE SEQUENCE</scope>
    <source>
        <strain evidence="1">JES_112</strain>
    </source>
</reference>
<comment type="caution">
    <text evidence="1">The sequence shown here is derived from an EMBL/GenBank/DDBJ whole genome shotgun (WGS) entry which is preliminary data.</text>
</comment>
<evidence type="ECO:0000313" key="1">
    <source>
        <dbReference type="EMBL" id="KAJ9652995.1"/>
    </source>
</evidence>
<protein>
    <submittedName>
        <fullName evidence="1">Uncharacterized protein</fullName>
    </submittedName>
</protein>
<dbReference type="Proteomes" id="UP001172386">
    <property type="component" value="Unassembled WGS sequence"/>
</dbReference>